<feature type="chain" id="PRO_5046727864" description="Aspergillus nuclease S1" evidence="10">
    <location>
        <begin position="32"/>
        <end position="322"/>
    </location>
</feature>
<dbReference type="SUPFAM" id="SSF48537">
    <property type="entry name" value="Phospholipase C/P1 nuclease"/>
    <property type="match status" value="1"/>
</dbReference>
<dbReference type="EMBL" id="OZ019898">
    <property type="protein sequence ID" value="CAK9228452.1"/>
    <property type="molecule type" value="Genomic_DNA"/>
</dbReference>
<evidence type="ECO:0000256" key="1">
    <source>
        <dbReference type="ARBA" id="ARBA00000245"/>
    </source>
</evidence>
<comment type="catalytic activity">
    <reaction evidence="1">
        <text>Endonucleolytic cleavage to 5'-phosphomononucleotide and 5'-phosphooligonucleotide end-products.</text>
        <dbReference type="EC" id="3.1.30.1"/>
    </reaction>
</comment>
<keyword evidence="12" id="KW-1185">Reference proteome</keyword>
<comment type="similarity">
    <text evidence="2">Belongs to the nuclease type I family.</text>
</comment>
<dbReference type="Gene3D" id="1.10.575.10">
    <property type="entry name" value="P1 Nuclease"/>
    <property type="match status" value="1"/>
</dbReference>
<dbReference type="Pfam" id="PF02265">
    <property type="entry name" value="S1-P1_nuclease"/>
    <property type="match status" value="1"/>
</dbReference>
<keyword evidence="7" id="KW-0378">Hydrolase</keyword>
<evidence type="ECO:0000256" key="5">
    <source>
        <dbReference type="ARBA" id="ARBA00022723"/>
    </source>
</evidence>
<keyword evidence="4" id="KW-0540">Nuclease</keyword>
<keyword evidence="10" id="KW-0732">Signal</keyword>
<proteinExistence type="inferred from homology"/>
<reference evidence="11" key="1">
    <citation type="submission" date="2024-02" db="EMBL/GenBank/DDBJ databases">
        <authorList>
            <consortium name="ELIXIR-Norway"/>
            <consortium name="Elixir Norway"/>
        </authorList>
    </citation>
    <scope>NUCLEOTIDE SEQUENCE</scope>
</reference>
<evidence type="ECO:0000256" key="3">
    <source>
        <dbReference type="ARBA" id="ARBA00012562"/>
    </source>
</evidence>
<name>A0ABP0UTC6_9BRYO</name>
<dbReference type="CDD" id="cd11010">
    <property type="entry name" value="S1-P1_nuclease"/>
    <property type="match status" value="1"/>
</dbReference>
<evidence type="ECO:0000256" key="2">
    <source>
        <dbReference type="ARBA" id="ARBA00009547"/>
    </source>
</evidence>
<keyword evidence="8" id="KW-1015">Disulfide bond</keyword>
<keyword evidence="9" id="KW-0325">Glycoprotein</keyword>
<keyword evidence="6" id="KW-0255">Endonuclease</keyword>
<keyword evidence="5" id="KW-0479">Metal-binding</keyword>
<evidence type="ECO:0000256" key="9">
    <source>
        <dbReference type="ARBA" id="ARBA00023180"/>
    </source>
</evidence>
<accession>A0ABP0UTC6</accession>
<evidence type="ECO:0000256" key="8">
    <source>
        <dbReference type="ARBA" id="ARBA00023157"/>
    </source>
</evidence>
<dbReference type="InterPro" id="IPR008947">
    <property type="entry name" value="PLipase_C/P1_nuclease_dom_sf"/>
</dbReference>
<organism evidence="11 12">
    <name type="scientific">Sphagnum troendelagicum</name>
    <dbReference type="NCBI Taxonomy" id="128251"/>
    <lineage>
        <taxon>Eukaryota</taxon>
        <taxon>Viridiplantae</taxon>
        <taxon>Streptophyta</taxon>
        <taxon>Embryophyta</taxon>
        <taxon>Bryophyta</taxon>
        <taxon>Sphagnophytina</taxon>
        <taxon>Sphagnopsida</taxon>
        <taxon>Sphagnales</taxon>
        <taxon>Sphagnaceae</taxon>
        <taxon>Sphagnum</taxon>
    </lineage>
</organism>
<dbReference type="Proteomes" id="UP001497512">
    <property type="component" value="Chromosome 6"/>
</dbReference>
<evidence type="ECO:0000256" key="4">
    <source>
        <dbReference type="ARBA" id="ARBA00022722"/>
    </source>
</evidence>
<gene>
    <name evidence="11" type="ORF">CSSPTR1EN2_LOCUS19092</name>
</gene>
<evidence type="ECO:0000313" key="11">
    <source>
        <dbReference type="EMBL" id="CAK9228452.1"/>
    </source>
</evidence>
<evidence type="ECO:0000313" key="12">
    <source>
        <dbReference type="Proteomes" id="UP001497512"/>
    </source>
</evidence>
<evidence type="ECO:0000256" key="6">
    <source>
        <dbReference type="ARBA" id="ARBA00022759"/>
    </source>
</evidence>
<evidence type="ECO:0000256" key="7">
    <source>
        <dbReference type="ARBA" id="ARBA00022801"/>
    </source>
</evidence>
<dbReference type="EC" id="3.1.30.1" evidence="3"/>
<evidence type="ECO:0000256" key="10">
    <source>
        <dbReference type="SAM" id="SignalP"/>
    </source>
</evidence>
<dbReference type="InterPro" id="IPR003154">
    <property type="entry name" value="S1/P1nuclease"/>
</dbReference>
<sequence length="322" mass="36414">MIIFWEEKEIKDCRTLMLAVVVLRLLQSGVSVDAWGADGHHATCLLAEPLLAPATLKAVRSLLPEYAKGSLASLCTWPDDIKWQHQWRWTSPLHYIDTPDFLCRYNYLRDCHNEYGDKDMCVSGAINNFTSQLTSFQLPLDLAAPYLMTKHDHPNHYNLTEATLFLAHFVGDIHQPLHVGFTSDAGGNTISVHWYKRKYNLHHIWDSELINTAKQRFYNSSLSVMVDAILLKIGGKWVGETKSWGACANHGISCPDVYAAESISLACKYAYRNATPGSRLADEYFLSRLPIVERRLAQGGVRLAFILNRLFAQTSDSLINQK</sequence>
<dbReference type="PANTHER" id="PTHR33146">
    <property type="entry name" value="ENDONUCLEASE 4"/>
    <property type="match status" value="1"/>
</dbReference>
<feature type="signal peptide" evidence="10">
    <location>
        <begin position="1"/>
        <end position="31"/>
    </location>
</feature>
<protein>
    <recommendedName>
        <fullName evidence="3">Aspergillus nuclease S1</fullName>
        <ecNumber evidence="3">3.1.30.1</ecNumber>
    </recommendedName>
</protein>
<dbReference type="PANTHER" id="PTHR33146:SF26">
    <property type="entry name" value="ENDONUCLEASE 4"/>
    <property type="match status" value="1"/>
</dbReference>